<evidence type="ECO:0000313" key="5">
    <source>
        <dbReference type="EMBL" id="OHT44004.1"/>
    </source>
</evidence>
<sequence length="810" mass="85103">MFIVLLCLLSLTGHGQTATNPAAPTGSATQSFCGLTTVASLSATGTAIKWYNAATGGVVLSSSTYLTNGTIYYASQTVNGYESTTRLAVIAGITYASKPLANLVQIVCQASSNDKPTLASFSVTGTDLKWYDSETGGSVITSTTAIIESKHYYVSQTINGCESLRQQVGAIIVDNSAPTGNASQSFCAASNPTLANLTVTITGWGTVRWYDVTTGGSILASDTPLMNGTTYYASNAGGGSCESTRFGVTVTINNNPPQAPTGITSQTFCTSTNATVSNLSATGTAIKWYDAAIGGNVVTSSTALTNGTIYYASQTVNGCESTTRLAVTATINNPAAPTGTASQEFCKSTNSTVASLQTNESGVTWYDAAIGGNVVSSTTVLTSGTVYYGSLKTGTCESPTRLAVTVTISDPKTPTGTASQEFYKSSNATVASLVTNEIDVTWFDAATAGNVVPSTTILTDGTTYYGSLKTGTCESPTRLAVTVKLKEDPKTPTTDNTMQDFLKTKNPTVADLKVNESNVVWYDAPTGGNVVDPKTALVDGKTYYGATKDGDVESLTRVAVTVDLKEDPKAPTTTHPTQEFLNSKNPTVADLKVNESNVVWYDAPTGGNVVDPKTALVDGKTYYGATKDGDVESPTRVAVTVDLKEDPKAPTTTHPTQEFLNSKNPTVADLKVNESNVVWYDAPTGGNVVDPKTALVDGKTYYGATKDGDVESSTRLAVTVSIKTLGVKDFEFSNYFVLYPNPVSDVLTIKTKQDAEIQSLEVYDIFGQLVVSVPNAKSVSTVDVSNLSTGNYFIKVKSDKGSFKVKFVKK</sequence>
<keyword evidence="8" id="KW-1185">Reference proteome</keyword>
<feature type="domain" description="Secretion system C-terminal sorting" evidence="3">
    <location>
        <begin position="738"/>
        <end position="807"/>
    </location>
</feature>
<evidence type="ECO:0000313" key="8">
    <source>
        <dbReference type="Proteomes" id="UP000198319"/>
    </source>
</evidence>
<dbReference type="Proteomes" id="UP000180252">
    <property type="component" value="Unassembled WGS sequence"/>
</dbReference>
<dbReference type="NCBIfam" id="TIGR04183">
    <property type="entry name" value="Por_Secre_tail"/>
    <property type="match status" value="1"/>
</dbReference>
<evidence type="ECO:0000259" key="4">
    <source>
        <dbReference type="Pfam" id="PF19081"/>
    </source>
</evidence>
<dbReference type="Pfam" id="PF19081">
    <property type="entry name" value="Ig_7"/>
    <property type="match status" value="4"/>
</dbReference>
<reference evidence="7" key="2">
    <citation type="submission" date="2016-09" db="EMBL/GenBank/DDBJ databases">
        <authorList>
            <person name="Chen S."/>
            <person name="Walker E."/>
        </authorList>
    </citation>
    <scope>NUCLEOTIDE SEQUENCE [LARGE SCALE GENOMIC DNA]</scope>
    <source>
        <strain evidence="7">MSU</strain>
    </source>
</reference>
<evidence type="ECO:0008006" key="9">
    <source>
        <dbReference type="Google" id="ProtNLM"/>
    </source>
</evidence>
<feature type="domain" description="Ig-like" evidence="4">
    <location>
        <begin position="110"/>
        <end position="171"/>
    </location>
</feature>
<evidence type="ECO:0000313" key="7">
    <source>
        <dbReference type="Proteomes" id="UP000180252"/>
    </source>
</evidence>
<dbReference type="Pfam" id="PF18962">
    <property type="entry name" value="Por_Secre_tail"/>
    <property type="match status" value="1"/>
</dbReference>
<dbReference type="InterPro" id="IPR026444">
    <property type="entry name" value="Secre_tail"/>
</dbReference>
<dbReference type="STRING" id="1278819.BHE19_13785"/>
<keyword evidence="1 2" id="KW-0732">Signal</keyword>
<dbReference type="AlphaFoldDB" id="A0A1S1J390"/>
<feature type="domain" description="Ig-like" evidence="4">
    <location>
        <begin position="334"/>
        <end position="408"/>
    </location>
</feature>
<feature type="domain" description="Ig-like" evidence="4">
    <location>
        <begin position="177"/>
        <end position="253"/>
    </location>
</feature>
<evidence type="ECO:0000256" key="2">
    <source>
        <dbReference type="SAM" id="SignalP"/>
    </source>
</evidence>
<evidence type="ECO:0000256" key="1">
    <source>
        <dbReference type="ARBA" id="ARBA00022729"/>
    </source>
</evidence>
<proteinExistence type="predicted"/>
<reference evidence="5" key="1">
    <citation type="submission" date="2016-09" db="EMBL/GenBank/DDBJ databases">
        <authorList>
            <person name="Capua I."/>
            <person name="De Benedictis P."/>
            <person name="Joannis T."/>
            <person name="Lombin L.H."/>
            <person name="Cattoli G."/>
        </authorList>
    </citation>
    <scope>NUCLEOTIDE SEQUENCE [LARGE SCALE GENOMIC DNA]</scope>
    <source>
        <strain evidence="5">MSU</strain>
    </source>
</reference>
<organism evidence="5 7">
    <name type="scientific">Flavobacterium tructae</name>
    <dbReference type="NCBI Taxonomy" id="1114873"/>
    <lineage>
        <taxon>Bacteria</taxon>
        <taxon>Pseudomonadati</taxon>
        <taxon>Bacteroidota</taxon>
        <taxon>Flavobacteriia</taxon>
        <taxon>Flavobacteriales</taxon>
        <taxon>Flavobacteriaceae</taxon>
        <taxon>Flavobacterium</taxon>
    </lineage>
</organism>
<name>A0A1S1J390_9FLAO</name>
<protein>
    <recommendedName>
        <fullName evidence="9">Por secretion system C-terminal sorting domain-containing protein</fullName>
    </recommendedName>
</protein>
<evidence type="ECO:0000313" key="6">
    <source>
        <dbReference type="EMBL" id="OXB20358.1"/>
    </source>
</evidence>
<feature type="chain" id="PRO_5010320120" description="Por secretion system C-terminal sorting domain-containing protein" evidence="2">
    <location>
        <begin position="18"/>
        <end position="810"/>
    </location>
</feature>
<dbReference type="InterPro" id="IPR044023">
    <property type="entry name" value="Ig_7"/>
</dbReference>
<comment type="caution">
    <text evidence="5">The sequence shown here is derived from an EMBL/GenBank/DDBJ whole genome shotgun (WGS) entry which is preliminary data.</text>
</comment>
<dbReference type="Proteomes" id="UP000198319">
    <property type="component" value="Unassembled WGS sequence"/>
</dbReference>
<dbReference type="EMBL" id="MUHG01000015">
    <property type="protein sequence ID" value="OXB20358.1"/>
    <property type="molecule type" value="Genomic_DNA"/>
</dbReference>
<evidence type="ECO:0000259" key="3">
    <source>
        <dbReference type="Pfam" id="PF18962"/>
    </source>
</evidence>
<accession>A0A1S1J390</accession>
<feature type="domain" description="Ig-like" evidence="4">
    <location>
        <begin position="257"/>
        <end position="332"/>
    </location>
</feature>
<dbReference type="EMBL" id="MIKE01000025">
    <property type="protein sequence ID" value="OHT44004.1"/>
    <property type="molecule type" value="Genomic_DNA"/>
</dbReference>
<gene>
    <name evidence="6" type="ORF">B0A71_08210</name>
    <name evidence="5" type="ORF">BHE19_13785</name>
</gene>
<reference evidence="6 8" key="3">
    <citation type="submission" date="2016-11" db="EMBL/GenBank/DDBJ databases">
        <title>Whole genomes of Flavobacteriaceae.</title>
        <authorList>
            <person name="Stine C."/>
            <person name="Li C."/>
            <person name="Tadesse D."/>
        </authorList>
    </citation>
    <scope>NUCLEOTIDE SEQUENCE [LARGE SCALE GENOMIC DNA]</scope>
    <source>
        <strain evidence="6 8">ATCC BAA-2541</strain>
    </source>
</reference>
<feature type="signal peptide" evidence="2">
    <location>
        <begin position="1"/>
        <end position="17"/>
    </location>
</feature>